<proteinExistence type="predicted"/>
<evidence type="ECO:0000256" key="1">
    <source>
        <dbReference type="SAM" id="MobiDB-lite"/>
    </source>
</evidence>
<reference evidence="2" key="1">
    <citation type="submission" date="2022-12" db="EMBL/GenBank/DDBJ databases">
        <authorList>
            <person name="Alioto T."/>
            <person name="Alioto T."/>
            <person name="Gomez Garrido J."/>
        </authorList>
    </citation>
    <scope>NUCLEOTIDE SEQUENCE</scope>
</reference>
<keyword evidence="3" id="KW-1185">Reference proteome</keyword>
<dbReference type="Proteomes" id="UP001178461">
    <property type="component" value="Chromosome 9"/>
</dbReference>
<accession>A0AA35KSU4</accession>
<feature type="non-terminal residue" evidence="2">
    <location>
        <position position="1"/>
    </location>
</feature>
<feature type="compositionally biased region" description="Polar residues" evidence="1">
    <location>
        <begin position="29"/>
        <end position="38"/>
    </location>
</feature>
<name>A0AA35KSU4_9SAUR</name>
<gene>
    <name evidence="2" type="ORF">PODLI_1B034782</name>
</gene>
<evidence type="ECO:0000313" key="3">
    <source>
        <dbReference type="Proteomes" id="UP001178461"/>
    </source>
</evidence>
<sequence length="63" mass="6665">DQYPIGGYSSSKEPEAQSVGHNDAVPANKFQSRSPNGQQHQLSFLLQVTDVCGLSTTLTATTG</sequence>
<protein>
    <submittedName>
        <fullName evidence="2">Uncharacterized protein</fullName>
    </submittedName>
</protein>
<dbReference type="AlphaFoldDB" id="A0AA35KSU4"/>
<evidence type="ECO:0000313" key="2">
    <source>
        <dbReference type="EMBL" id="CAI5783695.1"/>
    </source>
</evidence>
<dbReference type="EMBL" id="OX395134">
    <property type="protein sequence ID" value="CAI5783695.1"/>
    <property type="molecule type" value="Genomic_DNA"/>
</dbReference>
<feature type="region of interest" description="Disordered" evidence="1">
    <location>
        <begin position="1"/>
        <end position="38"/>
    </location>
</feature>
<organism evidence="2 3">
    <name type="scientific">Podarcis lilfordi</name>
    <name type="common">Lilford's wall lizard</name>
    <dbReference type="NCBI Taxonomy" id="74358"/>
    <lineage>
        <taxon>Eukaryota</taxon>
        <taxon>Metazoa</taxon>
        <taxon>Chordata</taxon>
        <taxon>Craniata</taxon>
        <taxon>Vertebrata</taxon>
        <taxon>Euteleostomi</taxon>
        <taxon>Lepidosauria</taxon>
        <taxon>Squamata</taxon>
        <taxon>Bifurcata</taxon>
        <taxon>Unidentata</taxon>
        <taxon>Episquamata</taxon>
        <taxon>Laterata</taxon>
        <taxon>Lacertibaenia</taxon>
        <taxon>Lacertidae</taxon>
        <taxon>Podarcis</taxon>
    </lineage>
</organism>